<dbReference type="SUPFAM" id="SSF51445">
    <property type="entry name" value="(Trans)glycosidases"/>
    <property type="match status" value="1"/>
</dbReference>
<dbReference type="InterPro" id="IPR044913">
    <property type="entry name" value="P_trefoil_dom_sf"/>
</dbReference>
<accession>A0A9P0HDD3</accession>
<dbReference type="SMART" id="SM00018">
    <property type="entry name" value="PD"/>
    <property type="match status" value="1"/>
</dbReference>
<dbReference type="PANTHER" id="PTHR22762">
    <property type="entry name" value="ALPHA-GLUCOSIDASE"/>
    <property type="match status" value="1"/>
</dbReference>
<name>A0A9P0HDD3_NEZVI</name>
<keyword evidence="6 8" id="KW-0326">Glycosidase</keyword>
<dbReference type="AlphaFoldDB" id="A0A9P0HDD3"/>
<dbReference type="Pfam" id="PF13802">
    <property type="entry name" value="Gal_mutarotas_2"/>
    <property type="match status" value="1"/>
</dbReference>
<gene>
    <name evidence="11" type="ORF">NEZAVI_LOCUS9175</name>
</gene>
<dbReference type="SUPFAM" id="SSF57492">
    <property type="entry name" value="Trefoil"/>
    <property type="match status" value="1"/>
</dbReference>
<dbReference type="CDD" id="cd06602">
    <property type="entry name" value="GH31_MGAM_SI_GAA"/>
    <property type="match status" value="1"/>
</dbReference>
<keyword evidence="9" id="KW-1133">Transmembrane helix</keyword>
<feature type="transmembrane region" description="Helical" evidence="9">
    <location>
        <begin position="37"/>
        <end position="57"/>
    </location>
</feature>
<evidence type="ECO:0000313" key="12">
    <source>
        <dbReference type="Proteomes" id="UP001152798"/>
    </source>
</evidence>
<comment type="caution">
    <text evidence="7">Lacks conserved residue(s) required for the propagation of feature annotation.</text>
</comment>
<dbReference type="InterPro" id="IPR048395">
    <property type="entry name" value="Glyco_hydro_31_C"/>
</dbReference>
<dbReference type="Pfam" id="PF21365">
    <property type="entry name" value="Glyco_hydro_31_3rd"/>
    <property type="match status" value="1"/>
</dbReference>
<dbReference type="Pfam" id="PF01055">
    <property type="entry name" value="Glyco_hydro_31_2nd"/>
    <property type="match status" value="1"/>
</dbReference>
<dbReference type="SUPFAM" id="SSF74650">
    <property type="entry name" value="Galactose mutarotase-like"/>
    <property type="match status" value="1"/>
</dbReference>
<dbReference type="GO" id="GO:0012505">
    <property type="term" value="C:endomembrane system"/>
    <property type="evidence" value="ECO:0007669"/>
    <property type="project" value="UniProtKB-SubCell"/>
</dbReference>
<dbReference type="Gene3D" id="3.20.20.80">
    <property type="entry name" value="Glycosidases"/>
    <property type="match status" value="1"/>
</dbReference>
<dbReference type="PROSITE" id="PS00707">
    <property type="entry name" value="GLYCOSYL_HYDROL_F31_2"/>
    <property type="match status" value="1"/>
</dbReference>
<dbReference type="SUPFAM" id="SSF51011">
    <property type="entry name" value="Glycosyl hydrolase domain"/>
    <property type="match status" value="1"/>
</dbReference>
<sequence length="980" mass="110829">MVYSPGFKEKKPPILLTPPEQKFEILPESRWRRFMTILLFFVFPVVAFTLLILGNVMCFNENRLHLLQMREAHRVNSSLNSVWESHYGTFLKKYYSPERKTIRTPLSDDIFSFNLPSPPAPGPDRCSNIADNDKFDCLPRGEVTEKGCTALGCCYYQTTTEHVPFCFYPKQYNSYKYTSFMKTQFGYNATLAQQFKSSYPRDLPKLFMDVQFISNEALLIKITDEKNTRYESPVPELPTARKVLEAPLYRFYLNPNSTGFKIIRNSNNLTIFDSEDVGGFTFSDQFVQFSAKIPTDNIFGLGDSRHTFRVGTQWRTVTMHNHDRVPANNVNGYGSHPVYMGLEPDGLAHGVFVSTSYSMDVVLQPSPAITYRILGGPLIIGVFLGPTPLDVNSQYVSTIGKPHLPPYWSLGFHLCRFGYKSLDKMEKIWNQTRTAGIPFDTQWTDLDYMKNRNDFTIDDVAFKNLTKFVDNLHEVGMHYVILIDPGVSGGEEKGKYPPFDEGLKTDIFVKDPSGKKPLYGKVWNSKSTVFPDFSHPQVIAYWLKMIRDFHSQLKFDGAWIDMNEPSNMIDGSLDGCPNNMLENPPYVPAVDGAKLNYKTICMSARHHDVQHYALHNVYATLEAAVTAFSMLNVRNGMRPLVISRASSPGLGHYAGHWSGDVMSSWDDLAQSISDMFSFSLFGIPLMGADICGFNGNTNVELCTRWHQLGAFYPFSRNHNTDDAIDQDPVSLGIQDVVAKVLYQRYFFLPYLYSLFWEAHITGAPVVRPTFYLSPEDPTTYDLEEQFLWGDGLLISPVLKQGFSFVTPYLPKGKWYHVNEWSKMEGTVLSVTSAGQRYSIPSPQSSSVPVLARGGRIIPCQKPAQTTTASRKNPFCLLVALDNSNSSSGSLYIDDGETFDGNYNLINFEAKSNQLNSKVIAWQYDGDAPFTLGQVTILGNFSHIKSVDVLGKSLNFTFIPPTVLIVETDWNLKNIFTLTWS</sequence>
<keyword evidence="4 9" id="KW-0472">Membrane</keyword>
<dbReference type="GO" id="GO:0030246">
    <property type="term" value="F:carbohydrate binding"/>
    <property type="evidence" value="ECO:0007669"/>
    <property type="project" value="InterPro"/>
</dbReference>
<keyword evidence="12" id="KW-1185">Reference proteome</keyword>
<dbReference type="Gene3D" id="2.60.40.1180">
    <property type="entry name" value="Golgi alpha-mannosidase II"/>
    <property type="match status" value="2"/>
</dbReference>
<dbReference type="OrthoDB" id="1334205at2759"/>
<dbReference type="Gene3D" id="4.10.110.10">
    <property type="entry name" value="Spasmolytic Protein, domain 1"/>
    <property type="match status" value="1"/>
</dbReference>
<evidence type="ECO:0000256" key="7">
    <source>
        <dbReference type="PROSITE-ProRule" id="PRU00779"/>
    </source>
</evidence>
<dbReference type="PROSITE" id="PS00025">
    <property type="entry name" value="P_TREFOIL_1"/>
    <property type="match status" value="1"/>
</dbReference>
<evidence type="ECO:0000259" key="10">
    <source>
        <dbReference type="PROSITE" id="PS51448"/>
    </source>
</evidence>
<evidence type="ECO:0000256" key="2">
    <source>
        <dbReference type="ARBA" id="ARBA00007806"/>
    </source>
</evidence>
<reference evidence="11" key="1">
    <citation type="submission" date="2022-01" db="EMBL/GenBank/DDBJ databases">
        <authorList>
            <person name="King R."/>
        </authorList>
    </citation>
    <scope>NUCLEOTIDE SEQUENCE</scope>
</reference>
<comment type="similarity">
    <text evidence="2 8">Belongs to the glycosyl hydrolase 31 family.</text>
</comment>
<evidence type="ECO:0000256" key="1">
    <source>
        <dbReference type="ARBA" id="ARBA00004308"/>
    </source>
</evidence>
<dbReference type="Proteomes" id="UP001152798">
    <property type="component" value="Chromosome 4"/>
</dbReference>
<dbReference type="EMBL" id="OV725080">
    <property type="protein sequence ID" value="CAH1399799.1"/>
    <property type="molecule type" value="Genomic_DNA"/>
</dbReference>
<organism evidence="11 12">
    <name type="scientific">Nezara viridula</name>
    <name type="common">Southern green stink bug</name>
    <name type="synonym">Cimex viridulus</name>
    <dbReference type="NCBI Taxonomy" id="85310"/>
    <lineage>
        <taxon>Eukaryota</taxon>
        <taxon>Metazoa</taxon>
        <taxon>Ecdysozoa</taxon>
        <taxon>Arthropoda</taxon>
        <taxon>Hexapoda</taxon>
        <taxon>Insecta</taxon>
        <taxon>Pterygota</taxon>
        <taxon>Neoptera</taxon>
        <taxon>Paraneoptera</taxon>
        <taxon>Hemiptera</taxon>
        <taxon>Heteroptera</taxon>
        <taxon>Panheteroptera</taxon>
        <taxon>Pentatomomorpha</taxon>
        <taxon>Pentatomoidea</taxon>
        <taxon>Pentatomidae</taxon>
        <taxon>Pentatominae</taxon>
        <taxon>Nezara</taxon>
    </lineage>
</organism>
<evidence type="ECO:0000313" key="11">
    <source>
        <dbReference type="EMBL" id="CAH1399799.1"/>
    </source>
</evidence>
<evidence type="ECO:0000256" key="4">
    <source>
        <dbReference type="ARBA" id="ARBA00023136"/>
    </source>
</evidence>
<dbReference type="PROSITE" id="PS51448">
    <property type="entry name" value="P_TREFOIL_2"/>
    <property type="match status" value="1"/>
</dbReference>
<dbReference type="InterPro" id="IPR017853">
    <property type="entry name" value="GH"/>
</dbReference>
<comment type="subcellular location">
    <subcellularLocation>
        <location evidence="1">Endomembrane system</location>
    </subcellularLocation>
</comment>
<dbReference type="Gene3D" id="2.60.40.1760">
    <property type="entry name" value="glycosyl hydrolase (family 31)"/>
    <property type="match status" value="1"/>
</dbReference>
<keyword evidence="9" id="KW-0812">Transmembrane</keyword>
<keyword evidence="3 8" id="KW-0378">Hydrolase</keyword>
<keyword evidence="5" id="KW-1015">Disulfide bond</keyword>
<evidence type="ECO:0000256" key="9">
    <source>
        <dbReference type="SAM" id="Phobius"/>
    </source>
</evidence>
<protein>
    <recommendedName>
        <fullName evidence="10">P-type domain-containing protein</fullName>
    </recommendedName>
</protein>
<feature type="domain" description="P-type" evidence="10">
    <location>
        <begin position="124"/>
        <end position="170"/>
    </location>
</feature>
<dbReference type="InterPro" id="IPR025887">
    <property type="entry name" value="Glyco_hydro_31_N_dom"/>
</dbReference>
<evidence type="ECO:0000256" key="5">
    <source>
        <dbReference type="ARBA" id="ARBA00023157"/>
    </source>
</evidence>
<dbReference type="InterPro" id="IPR000322">
    <property type="entry name" value="Glyco_hydro_31_TIM"/>
</dbReference>
<dbReference type="InterPro" id="IPR000519">
    <property type="entry name" value="P_trefoil_dom"/>
</dbReference>
<dbReference type="GO" id="GO:0004558">
    <property type="term" value="F:alpha-1,4-glucosidase activity"/>
    <property type="evidence" value="ECO:0007669"/>
    <property type="project" value="TreeGrafter"/>
</dbReference>
<evidence type="ECO:0000256" key="6">
    <source>
        <dbReference type="ARBA" id="ARBA00023295"/>
    </source>
</evidence>
<dbReference type="CDD" id="cd00111">
    <property type="entry name" value="Trefoil"/>
    <property type="match status" value="1"/>
</dbReference>
<dbReference type="InterPro" id="IPR013780">
    <property type="entry name" value="Glyco_hydro_b"/>
</dbReference>
<dbReference type="InterPro" id="IPR017957">
    <property type="entry name" value="P_trefoil_CS"/>
</dbReference>
<proteinExistence type="inferred from homology"/>
<dbReference type="PANTHER" id="PTHR22762:SF131">
    <property type="entry name" value="GLYCOSIDE HYDROLASE FAMILY 31 N-TERMINAL DOMAIN-CONTAINING PROTEIN"/>
    <property type="match status" value="1"/>
</dbReference>
<dbReference type="InterPro" id="IPR011013">
    <property type="entry name" value="Gal_mutarotase_sf_dom"/>
</dbReference>
<evidence type="ECO:0000256" key="8">
    <source>
        <dbReference type="RuleBase" id="RU361185"/>
    </source>
</evidence>
<evidence type="ECO:0000256" key="3">
    <source>
        <dbReference type="ARBA" id="ARBA00022801"/>
    </source>
</evidence>
<dbReference type="InterPro" id="IPR030459">
    <property type="entry name" value="Glyco_hydro_31_CS"/>
</dbReference>
<dbReference type="CDD" id="cd14752">
    <property type="entry name" value="GH31_N"/>
    <property type="match status" value="1"/>
</dbReference>
<dbReference type="GO" id="GO:0005975">
    <property type="term" value="P:carbohydrate metabolic process"/>
    <property type="evidence" value="ECO:0007669"/>
    <property type="project" value="InterPro"/>
</dbReference>
<dbReference type="Pfam" id="PF00088">
    <property type="entry name" value="Trefoil"/>
    <property type="match status" value="1"/>
</dbReference>